<keyword evidence="5" id="KW-1185">Reference proteome</keyword>
<reference evidence="4 5" key="1">
    <citation type="journal article" date="2018" name="Nat. Ecol. Evol.">
        <title>Shark genomes provide insights into elasmobranch evolution and the origin of vertebrates.</title>
        <authorList>
            <person name="Hara Y"/>
            <person name="Yamaguchi K"/>
            <person name="Onimaru K"/>
            <person name="Kadota M"/>
            <person name="Koyanagi M"/>
            <person name="Keeley SD"/>
            <person name="Tatsumi K"/>
            <person name="Tanaka K"/>
            <person name="Motone F"/>
            <person name="Kageyama Y"/>
            <person name="Nozu R"/>
            <person name="Adachi N"/>
            <person name="Nishimura O"/>
            <person name="Nakagawa R"/>
            <person name="Tanegashima C"/>
            <person name="Kiyatake I"/>
            <person name="Matsumoto R"/>
            <person name="Murakumo K"/>
            <person name="Nishida K"/>
            <person name="Terakita A"/>
            <person name="Kuratani S"/>
            <person name="Sato K"/>
            <person name="Hyodo S Kuraku.S."/>
        </authorList>
    </citation>
    <scope>NUCLEOTIDE SEQUENCE [LARGE SCALE GENOMIC DNA]</scope>
</reference>
<comment type="caution">
    <text evidence="4">The sequence shown here is derived from an EMBL/GenBank/DDBJ whole genome shotgun (WGS) entry which is preliminary data.</text>
</comment>
<protein>
    <recommendedName>
        <fullName evidence="3">CUB domain-containing protein</fullName>
    </recommendedName>
</protein>
<dbReference type="EMBL" id="BFAA01019817">
    <property type="protein sequence ID" value="GCB82731.1"/>
    <property type="molecule type" value="Genomic_DNA"/>
</dbReference>
<feature type="domain" description="CUB" evidence="3">
    <location>
        <begin position="1"/>
        <end position="100"/>
    </location>
</feature>
<evidence type="ECO:0000256" key="2">
    <source>
        <dbReference type="PROSITE-ProRule" id="PRU00059"/>
    </source>
</evidence>
<gene>
    <name evidence="4" type="ORF">scyTo_0021714</name>
</gene>
<dbReference type="AlphaFoldDB" id="A0A401QBH3"/>
<evidence type="ECO:0000313" key="5">
    <source>
        <dbReference type="Proteomes" id="UP000288216"/>
    </source>
</evidence>
<dbReference type="OrthoDB" id="263283at2759"/>
<proteinExistence type="predicted"/>
<evidence type="ECO:0000313" key="4">
    <source>
        <dbReference type="EMBL" id="GCB82731.1"/>
    </source>
</evidence>
<name>A0A401QBH3_SCYTO</name>
<keyword evidence="1" id="KW-1015">Disulfide bond</keyword>
<evidence type="ECO:0000259" key="3">
    <source>
        <dbReference type="PROSITE" id="PS01180"/>
    </source>
</evidence>
<dbReference type="STRING" id="75743.A0A401QBH3"/>
<organism evidence="4 5">
    <name type="scientific">Scyliorhinus torazame</name>
    <name type="common">Cloudy catshark</name>
    <name type="synonym">Catulus torazame</name>
    <dbReference type="NCBI Taxonomy" id="75743"/>
    <lineage>
        <taxon>Eukaryota</taxon>
        <taxon>Metazoa</taxon>
        <taxon>Chordata</taxon>
        <taxon>Craniata</taxon>
        <taxon>Vertebrata</taxon>
        <taxon>Chondrichthyes</taxon>
        <taxon>Elasmobranchii</taxon>
        <taxon>Galeomorphii</taxon>
        <taxon>Galeoidea</taxon>
        <taxon>Carcharhiniformes</taxon>
        <taxon>Scyliorhinidae</taxon>
        <taxon>Scyliorhinus</taxon>
    </lineage>
</organism>
<dbReference type="PROSITE" id="PS01180">
    <property type="entry name" value="CUB"/>
    <property type="match status" value="1"/>
</dbReference>
<comment type="caution">
    <text evidence="2">Lacks conserved residue(s) required for the propagation of feature annotation.</text>
</comment>
<sequence length="167" mass="18102">MSGHGISANGLAYCLWVLSTSDSLDSCQGKSSCPVISLTIRPDIRMKCGQNYVYVFDGIPEFLMDTHLDSAIHADPNLIGAFCGNGWDQPIRVDAISGTLATSALVCEPSLQQRSVSQYLTGRALYRCDSLGMCLNDSTSWENAYMAVCHWENTLHRSVSLGKGSVS</sequence>
<dbReference type="InterPro" id="IPR000859">
    <property type="entry name" value="CUB_dom"/>
</dbReference>
<accession>A0A401QBH3</accession>
<dbReference type="Proteomes" id="UP000288216">
    <property type="component" value="Unassembled WGS sequence"/>
</dbReference>
<evidence type="ECO:0000256" key="1">
    <source>
        <dbReference type="ARBA" id="ARBA00023157"/>
    </source>
</evidence>